<feature type="compositionally biased region" description="Low complexity" evidence="1">
    <location>
        <begin position="7"/>
        <end position="21"/>
    </location>
</feature>
<protein>
    <recommendedName>
        <fullName evidence="2">Sporulation stage II protein D amidase enhancer LytB N-terminal domain-containing protein</fullName>
    </recommendedName>
</protein>
<feature type="region of interest" description="Disordered" evidence="1">
    <location>
        <begin position="398"/>
        <end position="419"/>
    </location>
</feature>
<dbReference type="InterPro" id="IPR013693">
    <property type="entry name" value="SpoIID/LytB_N"/>
</dbReference>
<accession>A0ABQ6IND8</accession>
<dbReference type="InterPro" id="IPR013486">
    <property type="entry name" value="SpoIID/LytB"/>
</dbReference>
<evidence type="ECO:0000313" key="4">
    <source>
        <dbReference type="Proteomes" id="UP001157126"/>
    </source>
</evidence>
<feature type="domain" description="Sporulation stage II protein D amidase enhancer LytB N-terminal" evidence="2">
    <location>
        <begin position="182"/>
        <end position="280"/>
    </location>
</feature>
<name>A0ABQ6IND8_9MICO</name>
<dbReference type="EMBL" id="BSUO01000001">
    <property type="protein sequence ID" value="GMA38946.1"/>
    <property type="molecule type" value="Genomic_DNA"/>
</dbReference>
<evidence type="ECO:0000313" key="3">
    <source>
        <dbReference type="EMBL" id="GMA38946.1"/>
    </source>
</evidence>
<sequence length="563" mass="59509">MCLTDGASAPAAHAAPTAADPISTLGSDGKITFEGRGFGHGRGMSQWGAYGAADAGLSWRQILGFYYPGATQASQRDSEMRVWISRDKDGATQVPPQAGLTATVGRQVYRLPTGANYTAWRALQSGSTVALQHRDARGTWRAYRIPTTTAVVFSAGGLVSVTMPNGRTEQYAGSVVARSQGGKVITVVSTTTERYLRGVVPNEMPSSWHVEANAAQSVAARTYASSYRARQRAKGAVWDICDTVTCQVYRGQAEVVGGTRRVLDDARATAAIAATAGTVLKTPGGNFVHAEFSASNGGYTVNGGAFSQVAKPDPYDGRMKNPNSAWTRTVNASVLVSQFGLGQLRSLQVLDRDGRGAEGGRAKTVRLIGAKRTVDVSGTKMRQVLGLKSDWFTIRTQDGVTKPSPGGRPAAGTKPPALPGTTAMFAEWSGDRTLDRLTIRSGRLMMDRGRGGGTYGPRTPVAGAPAGLARIVGVGDVDYDRRADVVAIDTRNRLVVLKGNGKGAVTKALVHGGGWSAFRSLELRDVTKDRRADIIATRTDGRRLLYVGTARGVVVGKGAYTGR</sequence>
<reference evidence="4" key="1">
    <citation type="journal article" date="2019" name="Int. J. Syst. Evol. Microbiol.">
        <title>The Global Catalogue of Microorganisms (GCM) 10K type strain sequencing project: providing services to taxonomists for standard genome sequencing and annotation.</title>
        <authorList>
            <consortium name="The Broad Institute Genomics Platform"/>
            <consortium name="The Broad Institute Genome Sequencing Center for Infectious Disease"/>
            <person name="Wu L."/>
            <person name="Ma J."/>
        </authorList>
    </citation>
    <scope>NUCLEOTIDE SEQUENCE [LARGE SCALE GENOMIC DNA]</scope>
    <source>
        <strain evidence="4">NBRC 113072</strain>
    </source>
</reference>
<dbReference type="InterPro" id="IPR028994">
    <property type="entry name" value="Integrin_alpha_N"/>
</dbReference>
<dbReference type="PANTHER" id="PTHR30032">
    <property type="entry name" value="N-ACETYLMURAMOYL-L-ALANINE AMIDASE-RELATED"/>
    <property type="match status" value="1"/>
</dbReference>
<dbReference type="InterPro" id="IPR051922">
    <property type="entry name" value="Bact_Sporulation_Assoc"/>
</dbReference>
<comment type="caution">
    <text evidence="3">The sequence shown here is derived from an EMBL/GenBank/DDBJ whole genome shotgun (WGS) entry which is preliminary data.</text>
</comment>
<organism evidence="3 4">
    <name type="scientific">Mobilicoccus caccae</name>
    <dbReference type="NCBI Taxonomy" id="1859295"/>
    <lineage>
        <taxon>Bacteria</taxon>
        <taxon>Bacillati</taxon>
        <taxon>Actinomycetota</taxon>
        <taxon>Actinomycetes</taxon>
        <taxon>Micrococcales</taxon>
        <taxon>Dermatophilaceae</taxon>
        <taxon>Mobilicoccus</taxon>
    </lineage>
</organism>
<dbReference type="PANTHER" id="PTHR30032:SF4">
    <property type="entry name" value="AMIDASE ENHANCER"/>
    <property type="match status" value="1"/>
</dbReference>
<feature type="region of interest" description="Disordered" evidence="1">
    <location>
        <begin position="1"/>
        <end position="21"/>
    </location>
</feature>
<dbReference type="NCBIfam" id="TIGR02669">
    <property type="entry name" value="SpoIID_LytB"/>
    <property type="match status" value="1"/>
</dbReference>
<dbReference type="Proteomes" id="UP001157126">
    <property type="component" value="Unassembled WGS sequence"/>
</dbReference>
<gene>
    <name evidence="3" type="ORF">GCM10025883_09910</name>
</gene>
<dbReference type="Pfam" id="PF08486">
    <property type="entry name" value="SpoIID"/>
    <property type="match status" value="1"/>
</dbReference>
<proteinExistence type="predicted"/>
<keyword evidence="4" id="KW-1185">Reference proteome</keyword>
<dbReference type="SUPFAM" id="SSF69318">
    <property type="entry name" value="Integrin alpha N-terminal domain"/>
    <property type="match status" value="1"/>
</dbReference>
<evidence type="ECO:0000256" key="1">
    <source>
        <dbReference type="SAM" id="MobiDB-lite"/>
    </source>
</evidence>
<evidence type="ECO:0000259" key="2">
    <source>
        <dbReference type="Pfam" id="PF08486"/>
    </source>
</evidence>